<evidence type="ECO:0000313" key="2">
    <source>
        <dbReference type="EMBL" id="CAZ84276.1"/>
    </source>
</evidence>
<dbReference type="EMBL" id="FN430326">
    <property type="protein sequence ID" value="CAZ84276.1"/>
    <property type="molecule type" value="Genomic_DNA"/>
</dbReference>
<dbReference type="AlphaFoldDB" id="D5GID3"/>
<feature type="compositionally biased region" description="Low complexity" evidence="1">
    <location>
        <begin position="65"/>
        <end position="75"/>
    </location>
</feature>
<name>D5GID3_TUBMM</name>
<feature type="region of interest" description="Disordered" evidence="1">
    <location>
        <begin position="1"/>
        <end position="75"/>
    </location>
</feature>
<accession>D5GID3</accession>
<dbReference type="RefSeq" id="XP_002840085.1">
    <property type="nucleotide sequence ID" value="XM_002840039.1"/>
</dbReference>
<dbReference type="Proteomes" id="UP000006911">
    <property type="component" value="Unassembled WGS sequence"/>
</dbReference>
<dbReference type="GeneID" id="9184634"/>
<dbReference type="InParanoid" id="D5GID3"/>
<sequence>MAVGYHDPHRYKEEPASKVGEREQDKTDVNKSGPGKEWGGGVKGGGTKCMMNWMDGQMETPPPHLTHFTHPMNPR</sequence>
<protein>
    <submittedName>
        <fullName evidence="2">(Perigord truffle) hypothetical protein</fullName>
    </submittedName>
</protein>
<organism evidence="2 3">
    <name type="scientific">Tuber melanosporum (strain Mel28)</name>
    <name type="common">Perigord black truffle</name>
    <dbReference type="NCBI Taxonomy" id="656061"/>
    <lineage>
        <taxon>Eukaryota</taxon>
        <taxon>Fungi</taxon>
        <taxon>Dikarya</taxon>
        <taxon>Ascomycota</taxon>
        <taxon>Pezizomycotina</taxon>
        <taxon>Pezizomycetes</taxon>
        <taxon>Pezizales</taxon>
        <taxon>Tuberaceae</taxon>
        <taxon>Tuber</taxon>
    </lineage>
</organism>
<feature type="compositionally biased region" description="Basic and acidic residues" evidence="1">
    <location>
        <begin position="1"/>
        <end position="29"/>
    </location>
</feature>
<evidence type="ECO:0000313" key="3">
    <source>
        <dbReference type="Proteomes" id="UP000006911"/>
    </source>
</evidence>
<gene>
    <name evidence="2" type="ORF">GSTUM_00008434001</name>
</gene>
<dbReference type="HOGENOM" id="CLU_2672898_0_0_1"/>
<evidence type="ECO:0000256" key="1">
    <source>
        <dbReference type="SAM" id="MobiDB-lite"/>
    </source>
</evidence>
<dbReference type="KEGG" id="tml:GSTUM_00008434001"/>
<reference evidence="2 3" key="1">
    <citation type="journal article" date="2010" name="Nature">
        <title>Perigord black truffle genome uncovers evolutionary origins and mechanisms of symbiosis.</title>
        <authorList>
            <person name="Martin F."/>
            <person name="Kohler A."/>
            <person name="Murat C."/>
            <person name="Balestrini R."/>
            <person name="Coutinho P.M."/>
            <person name="Jaillon O."/>
            <person name="Montanini B."/>
            <person name="Morin E."/>
            <person name="Noel B."/>
            <person name="Percudani R."/>
            <person name="Porcel B."/>
            <person name="Rubini A."/>
            <person name="Amicucci A."/>
            <person name="Amselem J."/>
            <person name="Anthouard V."/>
            <person name="Arcioni S."/>
            <person name="Artiguenave F."/>
            <person name="Aury J.M."/>
            <person name="Ballario P."/>
            <person name="Bolchi A."/>
            <person name="Brenna A."/>
            <person name="Brun A."/>
            <person name="Buee M."/>
            <person name="Cantarel B."/>
            <person name="Chevalier G."/>
            <person name="Couloux A."/>
            <person name="Da Silva C."/>
            <person name="Denoeud F."/>
            <person name="Duplessis S."/>
            <person name="Ghignone S."/>
            <person name="Hilselberger B."/>
            <person name="Iotti M."/>
            <person name="Marcais B."/>
            <person name="Mello A."/>
            <person name="Miranda M."/>
            <person name="Pacioni G."/>
            <person name="Quesneville H."/>
            <person name="Riccioni C."/>
            <person name="Ruotolo R."/>
            <person name="Splivallo R."/>
            <person name="Stocchi V."/>
            <person name="Tisserant E."/>
            <person name="Viscomi A.R."/>
            <person name="Zambonelli A."/>
            <person name="Zampieri E."/>
            <person name="Henrissat B."/>
            <person name="Lebrun M.H."/>
            <person name="Paolocci F."/>
            <person name="Bonfante P."/>
            <person name="Ottonello S."/>
            <person name="Wincker P."/>
        </authorList>
    </citation>
    <scope>NUCLEOTIDE SEQUENCE [LARGE SCALE GENOMIC DNA]</scope>
    <source>
        <strain evidence="2 3">Mel28</strain>
    </source>
</reference>
<keyword evidence="3" id="KW-1185">Reference proteome</keyword>
<feature type="compositionally biased region" description="Gly residues" evidence="1">
    <location>
        <begin position="36"/>
        <end position="47"/>
    </location>
</feature>
<proteinExistence type="predicted"/>